<dbReference type="STRING" id="649333.SAMN04487989_105207"/>
<feature type="signal peptide" evidence="1">
    <location>
        <begin position="1"/>
        <end position="23"/>
    </location>
</feature>
<organism evidence="2 3">
    <name type="scientific">Bizionia echini</name>
    <dbReference type="NCBI Taxonomy" id="649333"/>
    <lineage>
        <taxon>Bacteria</taxon>
        <taxon>Pseudomonadati</taxon>
        <taxon>Bacteroidota</taxon>
        <taxon>Flavobacteriia</taxon>
        <taxon>Flavobacteriales</taxon>
        <taxon>Flavobacteriaceae</taxon>
        <taxon>Bizionia</taxon>
    </lineage>
</organism>
<feature type="chain" id="PRO_5011595723" evidence="1">
    <location>
        <begin position="24"/>
        <end position="771"/>
    </location>
</feature>
<dbReference type="GO" id="GO:0005975">
    <property type="term" value="P:carbohydrate metabolic process"/>
    <property type="evidence" value="ECO:0007669"/>
    <property type="project" value="UniProtKB-ARBA"/>
</dbReference>
<sequence>MKQSIKWIFILIGMLFISLTACQDEVIEETPPNEQEIIQPDSNLANAMRGASANNGRVDNLLDGSDCFTVNLPVTIEANGITLTIEALDDLSLLEAIFDASNTDEDTVAFLFPITIILNDYTEIQIESVEALDDFIETCIADENIIECVDFVYPISFSIYNTDFQVIDTVVIENDYELYIFLEGLENGNNGVVLASLNFPVSLMYTNGETVEVTSNQEMEEAINAANENCFYDCDLDEVIENLQECHWTMAAHSGNDDYVGFDFYFNDNNLLQIIYGTSSLTVGGNWNVSTIDEQVVLNISGLTDFTPLEGDWLVETCSDDRLVFTQQINSETVEMVLEQDCQEYPFNCFANQTLTICDFDNDGVGVFELETLVLGTVTCNVDFTPTFHVTLADAENGVNAIAQPNSFSNTTNPQTIYLRIEAVNGQFEVFEIGLELENCSANCLESDIDNYLQSCIWNVVSYNGDDHLIMYNFEFISTSEVVVTGNGLNITANWSTTQTGSSVALELSGVNGPNIQAVNDYWLIIACEEDRLEMVNVNNTNMVMERDCPACNNPGTLTNDLIIYMPFGDEVRDLISGEIVPGFTFLTEDRAGNATCAVSFDGTSNFSIPVTAQNQLVQGDNFSVSVWFKMQNDDLGNFETIFQKGNVNSEGFQLAVYDLNTPLVSDTTNGYGLWDNDWNGEVDVQWENTDWHHLVITRDSNNTIRLYRDGQLRNIDENSNFNIDSDPLSNYVVGQFFTGHLDDLRVYKRTLSPNEVGDLYNLEADCFQCL</sequence>
<dbReference type="Gene3D" id="2.60.120.200">
    <property type="match status" value="1"/>
</dbReference>
<keyword evidence="2" id="KW-0430">Lectin</keyword>
<dbReference type="GO" id="GO:0030246">
    <property type="term" value="F:carbohydrate binding"/>
    <property type="evidence" value="ECO:0007669"/>
    <property type="project" value="UniProtKB-KW"/>
</dbReference>
<proteinExistence type="predicted"/>
<gene>
    <name evidence="2" type="ORF">SAMN04487989_105207</name>
</gene>
<evidence type="ECO:0000256" key="1">
    <source>
        <dbReference type="SAM" id="SignalP"/>
    </source>
</evidence>
<accession>A0A1I5CPN0</accession>
<dbReference type="SUPFAM" id="SSF49899">
    <property type="entry name" value="Concanavalin A-like lectins/glucanases"/>
    <property type="match status" value="1"/>
</dbReference>
<dbReference type="PROSITE" id="PS51257">
    <property type="entry name" value="PROKAR_LIPOPROTEIN"/>
    <property type="match status" value="1"/>
</dbReference>
<evidence type="ECO:0000313" key="3">
    <source>
        <dbReference type="Proteomes" id="UP000198705"/>
    </source>
</evidence>
<dbReference type="AlphaFoldDB" id="A0A1I5CPN0"/>
<keyword evidence="1" id="KW-0732">Signal</keyword>
<dbReference type="Proteomes" id="UP000198705">
    <property type="component" value="Unassembled WGS sequence"/>
</dbReference>
<dbReference type="RefSeq" id="WP_177209039.1">
    <property type="nucleotide sequence ID" value="NZ_FOVN01000005.1"/>
</dbReference>
<evidence type="ECO:0000313" key="2">
    <source>
        <dbReference type="EMBL" id="SFN88883.1"/>
    </source>
</evidence>
<protein>
    <submittedName>
        <fullName evidence="2">Concanavalin A-like lectin/glucanases superfamily protein</fullName>
    </submittedName>
</protein>
<reference evidence="3" key="1">
    <citation type="submission" date="2016-10" db="EMBL/GenBank/DDBJ databases">
        <authorList>
            <person name="Varghese N."/>
            <person name="Submissions S."/>
        </authorList>
    </citation>
    <scope>NUCLEOTIDE SEQUENCE [LARGE SCALE GENOMIC DNA]</scope>
    <source>
        <strain evidence="3">DSM 23925</strain>
    </source>
</reference>
<dbReference type="Pfam" id="PF13385">
    <property type="entry name" value="Laminin_G_3"/>
    <property type="match status" value="1"/>
</dbReference>
<dbReference type="EMBL" id="FOVN01000005">
    <property type="protein sequence ID" value="SFN88883.1"/>
    <property type="molecule type" value="Genomic_DNA"/>
</dbReference>
<keyword evidence="3" id="KW-1185">Reference proteome</keyword>
<dbReference type="InterPro" id="IPR013320">
    <property type="entry name" value="ConA-like_dom_sf"/>
</dbReference>
<name>A0A1I5CPN0_9FLAO</name>
<dbReference type="GO" id="GO:0004553">
    <property type="term" value="F:hydrolase activity, hydrolyzing O-glycosyl compounds"/>
    <property type="evidence" value="ECO:0007669"/>
    <property type="project" value="UniProtKB-ARBA"/>
</dbReference>